<dbReference type="Proteomes" id="UP000662314">
    <property type="component" value="Unassembled WGS sequence"/>
</dbReference>
<keyword evidence="2" id="KW-1185">Reference proteome</keyword>
<proteinExistence type="predicted"/>
<dbReference type="AlphaFoldDB" id="A0A8J7LEC3"/>
<dbReference type="PANTHER" id="PTHR30298:SF0">
    <property type="entry name" value="PROTEIN YBFL-RELATED"/>
    <property type="match status" value="1"/>
</dbReference>
<comment type="caution">
    <text evidence="1">The sequence shown here is derived from an EMBL/GenBank/DDBJ whole genome shotgun (WGS) entry which is preliminary data.</text>
</comment>
<protein>
    <submittedName>
        <fullName evidence="1">Transposase</fullName>
    </submittedName>
</protein>
<dbReference type="InterPro" id="IPR051698">
    <property type="entry name" value="Transposase_11-like"/>
</dbReference>
<dbReference type="EMBL" id="JAECZA010000083">
    <property type="protein sequence ID" value="MBH8574792.1"/>
    <property type="molecule type" value="Genomic_DNA"/>
</dbReference>
<name>A0A8J7LEC3_9NOST</name>
<dbReference type="RefSeq" id="WP_422615229.1">
    <property type="nucleotide sequence ID" value="NZ_CAWPUQ010000321.1"/>
</dbReference>
<evidence type="ECO:0000313" key="2">
    <source>
        <dbReference type="Proteomes" id="UP000662314"/>
    </source>
</evidence>
<organism evidence="1 2">
    <name type="scientific">Dendronalium phyllosphericum CENA369</name>
    <dbReference type="NCBI Taxonomy" id="1725256"/>
    <lineage>
        <taxon>Bacteria</taxon>
        <taxon>Bacillati</taxon>
        <taxon>Cyanobacteriota</taxon>
        <taxon>Cyanophyceae</taxon>
        <taxon>Nostocales</taxon>
        <taxon>Nostocaceae</taxon>
        <taxon>Dendronalium</taxon>
        <taxon>Dendronalium phyllosphericum</taxon>
    </lineage>
</organism>
<dbReference type="PANTHER" id="PTHR30298">
    <property type="entry name" value="H REPEAT-ASSOCIATED PREDICTED TRANSPOSASE"/>
    <property type="match status" value="1"/>
</dbReference>
<gene>
    <name evidence="1" type="ORF">I8752_17540</name>
</gene>
<evidence type="ECO:0000313" key="1">
    <source>
        <dbReference type="EMBL" id="MBH8574792.1"/>
    </source>
</evidence>
<reference evidence="1 2" key="1">
    <citation type="journal article" date="2021" name="Int. J. Syst. Evol. Microbiol.">
        <title>Amazonocrinis nigriterrae gen. nov., sp. nov., Atlanticothrix silvestris gen. nov., sp. nov. and Dendronalium phyllosphericum gen. nov., sp. nov., nostocacean cyanobacteria from Brazilian environments.</title>
        <authorList>
            <person name="Alvarenga D.O."/>
            <person name="Andreote A.P.D."/>
            <person name="Branco L.H.Z."/>
            <person name="Delbaje E."/>
            <person name="Cruz R.B."/>
            <person name="Varani A.M."/>
            <person name="Fiore M.F."/>
        </authorList>
    </citation>
    <scope>NUCLEOTIDE SEQUENCE [LARGE SCALE GENOMIC DNA]</scope>
    <source>
        <strain evidence="1 2">CENA369</strain>
    </source>
</reference>
<sequence>MGIHTAQEFARGIRSHWCIENCLHWIKDVVFLEDDSKIRMGHAPANLSILRTIALNTLRRNGHTSITTAQRFLCHDIDKLLHLVE</sequence>
<accession>A0A8J7LEC3</accession>